<dbReference type="EMBL" id="HBUF01221946">
    <property type="protein sequence ID" value="CAG6669764.1"/>
    <property type="molecule type" value="Transcribed_RNA"/>
</dbReference>
<dbReference type="EMBL" id="HBUF01221947">
    <property type="protein sequence ID" value="CAG6669765.1"/>
    <property type="molecule type" value="Transcribed_RNA"/>
</dbReference>
<proteinExistence type="predicted"/>
<accession>A0A8D8SLL4</accession>
<dbReference type="EMBL" id="HBUF01353244">
    <property type="protein sequence ID" value="CAG6715518.1"/>
    <property type="molecule type" value="Transcribed_RNA"/>
</dbReference>
<protein>
    <submittedName>
        <fullName evidence="1">Uncharacterized protein</fullName>
    </submittedName>
</protein>
<dbReference type="AlphaFoldDB" id="A0A8D8SLL4"/>
<sequence length="99" mass="11160">MSLRIVETCKWPYDSCVLLDTAGHVSPECRNRSHLSLLCLMKKVSYPFFDGKMGCCKISFSFSAYGEASFGKLSKGYVFQLPCESDLCPHRSFSLLFLV</sequence>
<evidence type="ECO:0000313" key="1">
    <source>
        <dbReference type="EMBL" id="CAG6669764.1"/>
    </source>
</evidence>
<name>A0A8D8SLL4_9HEMI</name>
<reference evidence="1" key="1">
    <citation type="submission" date="2021-05" db="EMBL/GenBank/DDBJ databases">
        <authorList>
            <person name="Alioto T."/>
            <person name="Alioto T."/>
            <person name="Gomez Garrido J."/>
        </authorList>
    </citation>
    <scope>NUCLEOTIDE SEQUENCE</scope>
</reference>
<organism evidence="1">
    <name type="scientific">Cacopsylla melanoneura</name>
    <dbReference type="NCBI Taxonomy" id="428564"/>
    <lineage>
        <taxon>Eukaryota</taxon>
        <taxon>Metazoa</taxon>
        <taxon>Ecdysozoa</taxon>
        <taxon>Arthropoda</taxon>
        <taxon>Hexapoda</taxon>
        <taxon>Insecta</taxon>
        <taxon>Pterygota</taxon>
        <taxon>Neoptera</taxon>
        <taxon>Paraneoptera</taxon>
        <taxon>Hemiptera</taxon>
        <taxon>Sternorrhyncha</taxon>
        <taxon>Psylloidea</taxon>
        <taxon>Psyllidae</taxon>
        <taxon>Psyllinae</taxon>
        <taxon>Cacopsylla</taxon>
    </lineage>
</organism>